<comment type="similarity">
    <text evidence="5 6">Belongs to the XseA family.</text>
</comment>
<dbReference type="OrthoDB" id="5288235at2"/>
<dbReference type="Pfam" id="PF13742">
    <property type="entry name" value="tRNA_anti_2"/>
    <property type="match status" value="1"/>
</dbReference>
<evidence type="ECO:0000256" key="7">
    <source>
        <dbReference type="SAM" id="Coils"/>
    </source>
</evidence>
<evidence type="ECO:0000256" key="4">
    <source>
        <dbReference type="ARBA" id="ARBA00022839"/>
    </source>
</evidence>
<dbReference type="InterPro" id="IPR020579">
    <property type="entry name" value="Exonuc_VII_lsu_C"/>
</dbReference>
<dbReference type="PANTHER" id="PTHR30008">
    <property type="entry name" value="EXODEOXYRIBONUCLEASE 7 LARGE SUBUNIT"/>
    <property type="match status" value="1"/>
</dbReference>
<evidence type="ECO:0000256" key="6">
    <source>
        <dbReference type="RuleBase" id="RU004355"/>
    </source>
</evidence>
<sequence length="466" mass="53252">MSTSTSAILTVSQLTHQARLILEQGFPMVVVVTGEISNFSSPGSGHWYFTLKDHQAQIRCAMFRNRNQLSRYRPRNGEQVNLYCRISLYEPRGDFQVIGEQIEPAGLGSLQQAFEQLQQRLGAEGLFAQQHKQPIPTQPQQIGVITSPTGAAVRDILTVLNRRCPAIPVELFPVAVQGNEAAGQIVRAIQLANQLNQCDVLIVGRGGGSLEDLWPFNEEIVARAIFASRIPIISAVGHETDVTISDFVADLRAPTPSAAAELVAPDQQVWEQRLTQLQRRLRDGWSRQLRSRQHLLQQTQRRLRDPRQYLHTQKQRLDNYEQRLQRLQQRHHAQLRQRLQQLQHRLEFQAPARRLDRQRQQLQDLQQRLQRSISDHLLQQQQRVDQLTMAVTDSGNKKISTAQEQLRTVMQQLHLVSPLATLERGYAILQDERGQVIRRASEVREGDQLLARLAEGQLHLTVDKNK</sequence>
<name>A0A2S5KIY6_9PROT</name>
<gene>
    <name evidence="5" type="primary">xseA</name>
    <name evidence="10" type="ORF">C4K68_24955</name>
</gene>
<evidence type="ECO:0000313" key="10">
    <source>
        <dbReference type="EMBL" id="PPC74573.1"/>
    </source>
</evidence>
<dbReference type="PANTHER" id="PTHR30008:SF0">
    <property type="entry name" value="EXODEOXYRIBONUCLEASE 7 LARGE SUBUNIT"/>
    <property type="match status" value="1"/>
</dbReference>
<comment type="catalytic activity">
    <reaction evidence="5 6">
        <text>Exonucleolytic cleavage in either 5'- to 3'- or 3'- to 5'-direction to yield nucleoside 5'-phosphates.</text>
        <dbReference type="EC" id="3.1.11.6"/>
    </reaction>
</comment>
<evidence type="ECO:0000313" key="11">
    <source>
        <dbReference type="Proteomes" id="UP000238196"/>
    </source>
</evidence>
<organism evidence="10 11">
    <name type="scientific">Proteobacteria bacterium 228</name>
    <dbReference type="NCBI Taxonomy" id="2083153"/>
    <lineage>
        <taxon>Bacteria</taxon>
        <taxon>Pseudomonadati</taxon>
        <taxon>Pseudomonadota</taxon>
    </lineage>
</organism>
<dbReference type="GO" id="GO:0005737">
    <property type="term" value="C:cytoplasm"/>
    <property type="evidence" value="ECO:0007669"/>
    <property type="project" value="UniProtKB-SubCell"/>
</dbReference>
<dbReference type="AlphaFoldDB" id="A0A2S5KIY6"/>
<dbReference type="EC" id="3.1.11.6" evidence="5"/>
<keyword evidence="4 5" id="KW-0269">Exonuclease</keyword>
<keyword evidence="3 5" id="KW-0378">Hydrolase</keyword>
<keyword evidence="1 5" id="KW-0963">Cytoplasm</keyword>
<feature type="domain" description="OB-fold nucleic acid binding" evidence="9">
    <location>
        <begin position="9"/>
        <end position="103"/>
    </location>
</feature>
<evidence type="ECO:0000256" key="5">
    <source>
        <dbReference type="HAMAP-Rule" id="MF_00378"/>
    </source>
</evidence>
<comment type="caution">
    <text evidence="10">The sequence shown here is derived from an EMBL/GenBank/DDBJ whole genome shotgun (WGS) entry which is preliminary data.</text>
</comment>
<comment type="function">
    <text evidence="5">Bidirectionally degrades single-stranded DNA into large acid-insoluble oligonucleotides, which are then degraded further into small acid-soluble oligonucleotides.</text>
</comment>
<evidence type="ECO:0000256" key="3">
    <source>
        <dbReference type="ARBA" id="ARBA00022801"/>
    </source>
</evidence>
<dbReference type="HAMAP" id="MF_00378">
    <property type="entry name" value="Exonuc_7_L"/>
    <property type="match status" value="1"/>
</dbReference>
<dbReference type="GO" id="GO:0006308">
    <property type="term" value="P:DNA catabolic process"/>
    <property type="evidence" value="ECO:0007669"/>
    <property type="project" value="UniProtKB-UniRule"/>
</dbReference>
<dbReference type="Pfam" id="PF02601">
    <property type="entry name" value="Exonuc_VII_L"/>
    <property type="match status" value="1"/>
</dbReference>
<dbReference type="InterPro" id="IPR025824">
    <property type="entry name" value="OB-fold_nuc-bd_dom"/>
</dbReference>
<proteinExistence type="inferred from homology"/>
<dbReference type="GO" id="GO:0009318">
    <property type="term" value="C:exodeoxyribonuclease VII complex"/>
    <property type="evidence" value="ECO:0007669"/>
    <property type="project" value="UniProtKB-UniRule"/>
</dbReference>
<accession>A0A2S5KIY6</accession>
<evidence type="ECO:0000259" key="9">
    <source>
        <dbReference type="Pfam" id="PF13742"/>
    </source>
</evidence>
<reference evidence="10 11" key="1">
    <citation type="submission" date="2018-02" db="EMBL/GenBank/DDBJ databases">
        <title>novel marine gammaproteobacteria from coastal saline agro ecosystem.</title>
        <authorList>
            <person name="Krishnan R."/>
            <person name="Ramesh Kumar N."/>
        </authorList>
    </citation>
    <scope>NUCLEOTIDE SEQUENCE [LARGE SCALE GENOMIC DNA]</scope>
    <source>
        <strain evidence="10 11">228</strain>
    </source>
</reference>
<dbReference type="GO" id="GO:0003676">
    <property type="term" value="F:nucleic acid binding"/>
    <property type="evidence" value="ECO:0007669"/>
    <property type="project" value="InterPro"/>
</dbReference>
<protein>
    <recommendedName>
        <fullName evidence="5">Exodeoxyribonuclease 7 large subunit</fullName>
        <ecNumber evidence="5">3.1.11.6</ecNumber>
    </recommendedName>
    <alternativeName>
        <fullName evidence="5">Exodeoxyribonuclease VII large subunit</fullName>
        <shortName evidence="5">Exonuclease VII large subunit</shortName>
    </alternativeName>
</protein>
<dbReference type="Proteomes" id="UP000238196">
    <property type="component" value="Unassembled WGS sequence"/>
</dbReference>
<dbReference type="InterPro" id="IPR003753">
    <property type="entry name" value="Exonuc_VII_L"/>
</dbReference>
<evidence type="ECO:0000256" key="2">
    <source>
        <dbReference type="ARBA" id="ARBA00022722"/>
    </source>
</evidence>
<dbReference type="GO" id="GO:0008855">
    <property type="term" value="F:exodeoxyribonuclease VII activity"/>
    <property type="evidence" value="ECO:0007669"/>
    <property type="project" value="UniProtKB-UniRule"/>
</dbReference>
<keyword evidence="2 5" id="KW-0540">Nuclease</keyword>
<comment type="subcellular location">
    <subcellularLocation>
        <location evidence="5 6">Cytoplasm</location>
    </subcellularLocation>
</comment>
<feature type="coiled-coil region" evidence="7">
    <location>
        <begin position="310"/>
        <end position="375"/>
    </location>
</feature>
<feature type="domain" description="Exonuclease VII large subunit C-terminal" evidence="8">
    <location>
        <begin position="126"/>
        <end position="460"/>
    </location>
</feature>
<evidence type="ECO:0000259" key="8">
    <source>
        <dbReference type="Pfam" id="PF02601"/>
    </source>
</evidence>
<evidence type="ECO:0000256" key="1">
    <source>
        <dbReference type="ARBA" id="ARBA00022490"/>
    </source>
</evidence>
<dbReference type="CDD" id="cd04489">
    <property type="entry name" value="ExoVII_LU_OBF"/>
    <property type="match status" value="1"/>
</dbReference>
<dbReference type="NCBIfam" id="TIGR00237">
    <property type="entry name" value="xseA"/>
    <property type="match status" value="1"/>
</dbReference>
<comment type="subunit">
    <text evidence="5">Heterooligomer composed of large and small subunits.</text>
</comment>
<dbReference type="EMBL" id="PRLP01000143">
    <property type="protein sequence ID" value="PPC74573.1"/>
    <property type="molecule type" value="Genomic_DNA"/>
</dbReference>
<keyword evidence="7" id="KW-0175">Coiled coil</keyword>